<evidence type="ECO:0000313" key="3">
    <source>
        <dbReference type="EMBL" id="SHG05713.1"/>
    </source>
</evidence>
<feature type="domain" description="Glycosyltransferase Maf N-terminal" evidence="2">
    <location>
        <begin position="283"/>
        <end position="510"/>
    </location>
</feature>
<keyword evidence="4" id="KW-1185">Reference proteome</keyword>
<evidence type="ECO:0000313" key="4">
    <source>
        <dbReference type="Proteomes" id="UP000184520"/>
    </source>
</evidence>
<dbReference type="InterPro" id="IPR045376">
    <property type="entry name" value="Maf_N"/>
</dbReference>
<accession>A0A1M5GPU4</accession>
<evidence type="ECO:0000259" key="2">
    <source>
        <dbReference type="Pfam" id="PF20157"/>
    </source>
</evidence>
<organism evidence="3 4">
    <name type="scientific">Marisediminitalea aggregata</name>
    <dbReference type="NCBI Taxonomy" id="634436"/>
    <lineage>
        <taxon>Bacteria</taxon>
        <taxon>Pseudomonadati</taxon>
        <taxon>Pseudomonadota</taxon>
        <taxon>Gammaproteobacteria</taxon>
        <taxon>Alteromonadales</taxon>
        <taxon>Alteromonadaceae</taxon>
        <taxon>Marisediminitalea</taxon>
    </lineage>
</organism>
<dbReference type="AlphaFoldDB" id="A0A1M5GPU4"/>
<feature type="domain" description="Glycosyltransferase Maf N-terminal" evidence="2">
    <location>
        <begin position="31"/>
        <end position="240"/>
    </location>
</feature>
<proteinExistence type="predicted"/>
<evidence type="ECO:0000259" key="1">
    <source>
        <dbReference type="Pfam" id="PF01973"/>
    </source>
</evidence>
<gene>
    <name evidence="3" type="ORF">SAMN05216361_1118</name>
</gene>
<dbReference type="PANTHER" id="PTHR41786">
    <property type="entry name" value="MOTILITY ACCESSORY FACTOR MAF"/>
    <property type="match status" value="1"/>
</dbReference>
<dbReference type="EMBL" id="FQWD01000002">
    <property type="protein sequence ID" value="SHG05713.1"/>
    <property type="molecule type" value="Genomic_DNA"/>
</dbReference>
<protein>
    <recommendedName>
        <fullName evidence="5">DUF115 domain-containing protein</fullName>
    </recommendedName>
</protein>
<sequence length="1164" mass="132594">MLKNIKLHVEDNEALQADLESQLANLIQFRLKENIQAFQRNIPNLVPFVRNAVSHNVAIFCNKTGEPNVVDYGTGRVLYGFEPKREVQEQVELFMAHAPCISIEAQSSDCSASSTPVNPIEKWQRYPQLPSSVDVVVVLGIGLGEHIKQLLQTTQISNMIIYEPEAQYFSCSCMISSWKEIFSLAQQKGTALFIQLEKDGRDIPSDISELREHVAFTEFYLYQHYNSPVFNSVSRQLQEKDWQQHVEQGLSVQTVFKRDEFEPLWLKSVDLSPLSPVTEEAERFQRNLAAFEHYFPDIYQQFKDYQPVCWETVSGPNDECNLLSKASLHTWYGDSPKAESESAYQAYASHPNRDGLVLGYNGTKLRHYLHYKMVMESEALLLSISEKNGALPDTIKSLIMFGLGAGYQLESLLEHHQVEKLFLCEPNKDFFYASLHAIDWAGILKKTDDAGYRIYINIGDDGANLFRDLLSQFYAIGPYNLAQTYFYQAYYNAELNLAISQLREQLQVVIAMGEYFDHAYYGINQTVEGISRGYPHLLKNAEQMLSAEQKECPVFLVGNGPSLDYSIEVIKENRDSVIVVSCGTALQTLHRHGIVPDYHAEIEQNRSTYDWAVRLGDKEYLKQVTLLSCNGIHPDTCELYKSTMVAFKEGESSTSSNLNLLEQSHYAQLSFAFPTVSNFSLNLFTLLGFKQLYLFGIDLGFIDKSHHHSKSSGYYDEQGNPLYDYEEKNNTGLIVPGNFVPKVSTKHEFKVSKMLLEDLLRNYKGDCYNTSNGARINYTQPLPIENVLVLSSPALKASAMKSLEQRAFSPIQTENYKEDFYQRYQSVITHRELTKMAECIESTRQGERDIPWLVEQLKNQLFSSYSQGRSLLFYYLYGTINFANAFLLKIDGAEDNEDAVQEALTIFGKRFTQIAAKINANVFGFDITSSFGGLREREYLRALPVKPIIPLVRQFSGCCSGAEFDYSNWFETETDPNTLPSNPSGIYWADNPRVLDQAQQQLASDSCWLLSLVSPALNWQPEASGKHSYSMVPPLPNFDADAPDICLGFKPVMNQHMYEIQMKKCFLMREDALWFIPRFSFVAGNREASLAWLSALVEQLPAWDNFVLYPGYLAIPRDPNHPAIRDALGGRAEWVQEPLSAEHLLGETVTQKEFFNLKRTFHKD</sequence>
<evidence type="ECO:0008006" key="5">
    <source>
        <dbReference type="Google" id="ProtNLM"/>
    </source>
</evidence>
<dbReference type="OrthoDB" id="7254531at2"/>
<dbReference type="Pfam" id="PF20157">
    <property type="entry name" value="Maf_flag10_N"/>
    <property type="match status" value="2"/>
</dbReference>
<dbReference type="InterPro" id="IPR002826">
    <property type="entry name" value="MptE-like"/>
</dbReference>
<dbReference type="PANTHER" id="PTHR41786:SF1">
    <property type="entry name" value="6-HYDROXYMETHYLPTERIN DIPHOSPHOKINASE MPTE-LIKE DOMAIN-CONTAINING PROTEIN"/>
    <property type="match status" value="1"/>
</dbReference>
<feature type="domain" description="6-hydroxymethylpterin diphosphokinase MptE-like" evidence="1">
    <location>
        <begin position="538"/>
        <end position="703"/>
    </location>
</feature>
<dbReference type="Proteomes" id="UP000184520">
    <property type="component" value="Unassembled WGS sequence"/>
</dbReference>
<dbReference type="STRING" id="634436.SAMN05216361_1118"/>
<dbReference type="Pfam" id="PF01973">
    <property type="entry name" value="MptE-like"/>
    <property type="match status" value="1"/>
</dbReference>
<reference evidence="4" key="1">
    <citation type="submission" date="2016-11" db="EMBL/GenBank/DDBJ databases">
        <authorList>
            <person name="Varghese N."/>
            <person name="Submissions S."/>
        </authorList>
    </citation>
    <scope>NUCLEOTIDE SEQUENCE [LARGE SCALE GENOMIC DNA]</scope>
    <source>
        <strain evidence="4">CGMCC 1.8995</strain>
    </source>
</reference>
<dbReference type="RefSeq" id="WP_073319156.1">
    <property type="nucleotide sequence ID" value="NZ_FQWD01000002.1"/>
</dbReference>
<name>A0A1M5GPU4_9ALTE</name>